<comment type="caution">
    <text evidence="6">The sequence shown here is derived from an EMBL/GenBank/DDBJ whole genome shotgun (WGS) entry which is preliminary data.</text>
</comment>
<dbReference type="SUPFAM" id="SSF48452">
    <property type="entry name" value="TPR-like"/>
    <property type="match status" value="1"/>
</dbReference>
<proteinExistence type="predicted"/>
<dbReference type="Proteomes" id="UP001642464">
    <property type="component" value="Unassembled WGS sequence"/>
</dbReference>
<keyword evidence="3" id="KW-0677">Repeat</keyword>
<keyword evidence="4" id="KW-0802">TPR repeat</keyword>
<keyword evidence="7" id="KW-1185">Reference proteome</keyword>
<comment type="subcellular location">
    <subcellularLocation>
        <location evidence="1">Cytoplasm</location>
    </subcellularLocation>
</comment>
<gene>
    <name evidence="6" type="ORF">SCF082_LOCUS36879</name>
</gene>
<evidence type="ECO:0000256" key="1">
    <source>
        <dbReference type="ARBA" id="ARBA00004496"/>
    </source>
</evidence>
<dbReference type="InterPro" id="IPR011990">
    <property type="entry name" value="TPR-like_helical_dom_sf"/>
</dbReference>
<evidence type="ECO:0000313" key="7">
    <source>
        <dbReference type="Proteomes" id="UP001642464"/>
    </source>
</evidence>
<organism evidence="6 7">
    <name type="scientific">Durusdinium trenchii</name>
    <dbReference type="NCBI Taxonomy" id="1381693"/>
    <lineage>
        <taxon>Eukaryota</taxon>
        <taxon>Sar</taxon>
        <taxon>Alveolata</taxon>
        <taxon>Dinophyceae</taxon>
        <taxon>Suessiales</taxon>
        <taxon>Symbiodiniaceae</taxon>
        <taxon>Durusdinium</taxon>
    </lineage>
</organism>
<evidence type="ECO:0000256" key="3">
    <source>
        <dbReference type="ARBA" id="ARBA00022737"/>
    </source>
</evidence>
<sequence>MCLSSETPAFRLQKQSLQPCLQAGNKKAQALALYLAIHVKVYQEDRVAIEKLPTSLKEVAMLYHEAGDFREQEDVMKDILEFHLANSQREAAAATEQEIRDRVRTNKKEEAPCLLRVASVFYAMGAMEGARTLVEEAVASFTSLADQAGQVKALRSLAVLYLANICYAQSQIYAAMGGSKGLGSAIESLKEARKFMADAKNQDGELECLQIISELQLSSQKGDLAVATGQEALAVTQASGNKSKEAAALLRLVSASLSSQNEGEALKYAEMAEMKAKEADDIEKEAQATYNVAEILLRRGDKSGAIKRSKEQLARCVERKHSAGQASAMVVLGQALLAENQASAEGMRYLQAALGIYKDSDDFVGSYSAHFALANGYFSRGDLEDGLSHAREVLSCCRRSGDKVNEELVKANIERARQMTAELRMTTPKRPSIENSGILLSPAGPQACHLRHSRVPGSLLDIVASGRNYWGTPRMVVDAAAEADERPPAHCVVFGTALSDNSATQMCLELMDLIGARGSESALA</sequence>
<evidence type="ECO:0000256" key="5">
    <source>
        <dbReference type="ARBA" id="ARBA00040665"/>
    </source>
</evidence>
<keyword evidence="2" id="KW-0963">Cytoplasm</keyword>
<dbReference type="PANTHER" id="PTHR46630:SF1">
    <property type="entry name" value="TETRATRICOPEPTIDE REPEAT PROTEIN 29"/>
    <property type="match status" value="1"/>
</dbReference>
<dbReference type="EMBL" id="CAXAMM010037002">
    <property type="protein sequence ID" value="CAK9076544.1"/>
    <property type="molecule type" value="Genomic_DNA"/>
</dbReference>
<evidence type="ECO:0000256" key="4">
    <source>
        <dbReference type="ARBA" id="ARBA00022803"/>
    </source>
</evidence>
<dbReference type="PANTHER" id="PTHR46630">
    <property type="entry name" value="TETRATRICOPEPTIDE REPEAT PROTEIN 29"/>
    <property type="match status" value="1"/>
</dbReference>
<evidence type="ECO:0000313" key="6">
    <source>
        <dbReference type="EMBL" id="CAK9076544.1"/>
    </source>
</evidence>
<accession>A0ABP0PL11</accession>
<reference evidence="6 7" key="1">
    <citation type="submission" date="2024-02" db="EMBL/GenBank/DDBJ databases">
        <authorList>
            <person name="Chen Y."/>
            <person name="Shah S."/>
            <person name="Dougan E. K."/>
            <person name="Thang M."/>
            <person name="Chan C."/>
        </authorList>
    </citation>
    <scope>NUCLEOTIDE SEQUENCE [LARGE SCALE GENOMIC DNA]</scope>
</reference>
<evidence type="ECO:0000256" key="2">
    <source>
        <dbReference type="ARBA" id="ARBA00022490"/>
    </source>
</evidence>
<dbReference type="InterPro" id="IPR051476">
    <property type="entry name" value="Bac_ResReg_Asp_Phosphatase"/>
</dbReference>
<protein>
    <recommendedName>
        <fullName evidence="5">Tetratricopeptide repeat protein 29</fullName>
    </recommendedName>
</protein>
<name>A0ABP0PL11_9DINO</name>
<dbReference type="Gene3D" id="1.25.40.10">
    <property type="entry name" value="Tetratricopeptide repeat domain"/>
    <property type="match status" value="2"/>
</dbReference>